<dbReference type="PANTHER" id="PTHR31435">
    <property type="entry name" value="PROTEIN NATD1"/>
    <property type="match status" value="1"/>
</dbReference>
<evidence type="ECO:0000313" key="2">
    <source>
        <dbReference type="EMBL" id="PWB98283.1"/>
    </source>
</evidence>
<dbReference type="InterPro" id="IPR031165">
    <property type="entry name" value="GNAT_YJDJ"/>
</dbReference>
<keyword evidence="3" id="KW-1185">Reference proteome</keyword>
<keyword evidence="2" id="KW-0808">Transferase</keyword>
<dbReference type="SUPFAM" id="SSF55729">
    <property type="entry name" value="Acyl-CoA N-acyltransferases (Nat)"/>
    <property type="match status" value="1"/>
</dbReference>
<gene>
    <name evidence="2" type="ORF">DF220_10915</name>
</gene>
<accession>A0A2U1T3E5</accession>
<protein>
    <submittedName>
        <fullName evidence="2">N-acetyltransferase</fullName>
    </submittedName>
</protein>
<organism evidence="2 3">
    <name type="scientific">Homoserinimonas hongtaonis</name>
    <dbReference type="NCBI Taxonomy" id="2079791"/>
    <lineage>
        <taxon>Bacteria</taxon>
        <taxon>Bacillati</taxon>
        <taxon>Actinomycetota</taxon>
        <taxon>Actinomycetes</taxon>
        <taxon>Micrococcales</taxon>
        <taxon>Microbacteriaceae</taxon>
        <taxon>Homoserinimonas</taxon>
    </lineage>
</organism>
<dbReference type="KEGG" id="salc:C2138_02105"/>
<sequence>MSAEKKLRHEPDAQRYTLRVGNDLVSVVDYAVNGDRVSFTRTYTNPVWRGQGHAAEIVEFAVNDVEAAGRTVVPMCWYVGKWFDEHPERASVLAT</sequence>
<dbReference type="Gene3D" id="3.40.630.30">
    <property type="match status" value="1"/>
</dbReference>
<feature type="domain" description="N-acetyltransferase" evidence="1">
    <location>
        <begin position="8"/>
        <end position="94"/>
    </location>
</feature>
<dbReference type="AlphaFoldDB" id="A0A2U1T3E5"/>
<dbReference type="InterPro" id="IPR045057">
    <property type="entry name" value="Gcn5-rel_NAT"/>
</dbReference>
<dbReference type="PANTHER" id="PTHR31435:SF9">
    <property type="entry name" value="PROTEIN NATD1"/>
    <property type="match status" value="1"/>
</dbReference>
<dbReference type="EMBL" id="QEEX01000001">
    <property type="protein sequence ID" value="PWB98283.1"/>
    <property type="molecule type" value="Genomic_DNA"/>
</dbReference>
<name>A0A2U1T3E5_9MICO</name>
<dbReference type="RefSeq" id="WP_108515159.1">
    <property type="nucleotide sequence ID" value="NZ_CP026951.1"/>
</dbReference>
<dbReference type="Proteomes" id="UP000244978">
    <property type="component" value="Unassembled WGS sequence"/>
</dbReference>
<dbReference type="OrthoDB" id="5405911at2"/>
<dbReference type="InterPro" id="IPR016181">
    <property type="entry name" value="Acyl_CoA_acyltransferase"/>
</dbReference>
<proteinExistence type="predicted"/>
<evidence type="ECO:0000259" key="1">
    <source>
        <dbReference type="PROSITE" id="PS51729"/>
    </source>
</evidence>
<reference evidence="3" key="1">
    <citation type="submission" date="2018-04" db="EMBL/GenBank/DDBJ databases">
        <authorList>
            <person name="Liu S."/>
            <person name="Wang Z."/>
            <person name="Li J."/>
        </authorList>
    </citation>
    <scope>NUCLEOTIDE SEQUENCE [LARGE SCALE GENOMIC DNA]</scope>
    <source>
        <strain evidence="3">S1194</strain>
    </source>
</reference>
<evidence type="ECO:0000313" key="3">
    <source>
        <dbReference type="Proteomes" id="UP000244978"/>
    </source>
</evidence>
<comment type="caution">
    <text evidence="2">The sequence shown here is derived from an EMBL/GenBank/DDBJ whole genome shotgun (WGS) entry which is preliminary data.</text>
</comment>
<dbReference type="PROSITE" id="PS51729">
    <property type="entry name" value="GNAT_YJDJ"/>
    <property type="match status" value="1"/>
</dbReference>
<dbReference type="GO" id="GO:0016740">
    <property type="term" value="F:transferase activity"/>
    <property type="evidence" value="ECO:0007669"/>
    <property type="project" value="UniProtKB-KW"/>
</dbReference>
<dbReference type="Pfam" id="PF14542">
    <property type="entry name" value="Acetyltransf_CG"/>
    <property type="match status" value="1"/>
</dbReference>